<evidence type="ECO:0000313" key="3">
    <source>
        <dbReference type="Proteomes" id="UP000276215"/>
    </source>
</evidence>
<proteinExistence type="predicted"/>
<protein>
    <recommendedName>
        <fullName evidence="1">GPI inositol-deacylase winged helix domain-containing protein</fullName>
    </recommendedName>
</protein>
<feature type="domain" description="GPI inositol-deacylase winged helix" evidence="1">
    <location>
        <begin position="27"/>
        <end position="102"/>
    </location>
</feature>
<dbReference type="AlphaFoldDB" id="A0A3N4K7G3"/>
<dbReference type="PANTHER" id="PTHR10039:SF15">
    <property type="entry name" value="NACHT DOMAIN-CONTAINING PROTEIN"/>
    <property type="match status" value="1"/>
</dbReference>
<dbReference type="InterPro" id="IPR054471">
    <property type="entry name" value="GPIID_WHD"/>
</dbReference>
<dbReference type="OrthoDB" id="195446at2759"/>
<reference evidence="2 3" key="1">
    <citation type="journal article" date="2018" name="Nat. Ecol. Evol.">
        <title>Pezizomycetes genomes reveal the molecular basis of ectomycorrhizal truffle lifestyle.</title>
        <authorList>
            <person name="Murat C."/>
            <person name="Payen T."/>
            <person name="Noel B."/>
            <person name="Kuo A."/>
            <person name="Morin E."/>
            <person name="Chen J."/>
            <person name="Kohler A."/>
            <person name="Krizsan K."/>
            <person name="Balestrini R."/>
            <person name="Da Silva C."/>
            <person name="Montanini B."/>
            <person name="Hainaut M."/>
            <person name="Levati E."/>
            <person name="Barry K.W."/>
            <person name="Belfiori B."/>
            <person name="Cichocki N."/>
            <person name="Clum A."/>
            <person name="Dockter R.B."/>
            <person name="Fauchery L."/>
            <person name="Guy J."/>
            <person name="Iotti M."/>
            <person name="Le Tacon F."/>
            <person name="Lindquist E.A."/>
            <person name="Lipzen A."/>
            <person name="Malagnac F."/>
            <person name="Mello A."/>
            <person name="Molinier V."/>
            <person name="Miyauchi S."/>
            <person name="Poulain J."/>
            <person name="Riccioni C."/>
            <person name="Rubini A."/>
            <person name="Sitrit Y."/>
            <person name="Splivallo R."/>
            <person name="Traeger S."/>
            <person name="Wang M."/>
            <person name="Zifcakova L."/>
            <person name="Wipf D."/>
            <person name="Zambonelli A."/>
            <person name="Paolocci F."/>
            <person name="Nowrousian M."/>
            <person name="Ottonello S."/>
            <person name="Baldrian P."/>
            <person name="Spatafora J.W."/>
            <person name="Henrissat B."/>
            <person name="Nagy L.G."/>
            <person name="Aury J.M."/>
            <person name="Wincker P."/>
            <person name="Grigoriev I.V."/>
            <person name="Bonfante P."/>
            <person name="Martin F.M."/>
        </authorList>
    </citation>
    <scope>NUCLEOTIDE SEQUENCE [LARGE SCALE GENOMIC DNA]</scope>
    <source>
        <strain evidence="2 3">120613-1</strain>
    </source>
</reference>
<evidence type="ECO:0000313" key="2">
    <source>
        <dbReference type="EMBL" id="RPB04391.1"/>
    </source>
</evidence>
<name>A0A3N4K7G3_9PEZI</name>
<organism evidence="2 3">
    <name type="scientific">Choiromyces venosus 120613-1</name>
    <dbReference type="NCBI Taxonomy" id="1336337"/>
    <lineage>
        <taxon>Eukaryota</taxon>
        <taxon>Fungi</taxon>
        <taxon>Dikarya</taxon>
        <taxon>Ascomycota</taxon>
        <taxon>Pezizomycotina</taxon>
        <taxon>Pezizomycetes</taxon>
        <taxon>Pezizales</taxon>
        <taxon>Tuberaceae</taxon>
        <taxon>Choiromyces</taxon>
    </lineage>
</organism>
<dbReference type="Proteomes" id="UP000276215">
    <property type="component" value="Unassembled WGS sequence"/>
</dbReference>
<dbReference type="Pfam" id="PF22939">
    <property type="entry name" value="WHD_GPIID"/>
    <property type="match status" value="1"/>
</dbReference>
<sequence length="112" mass="12102">MTNGLGLGDAYSVTLERIKAQEGERARLGVAALMWICYSERPPRVDELSQALAIETGSSEPNTDNIPPISTLLGCCQGLISVDSAASTVRLIPFLLKEYLCTSADLFVNARR</sequence>
<gene>
    <name evidence="2" type="ORF">L873DRAFT_1758874</name>
</gene>
<dbReference type="EMBL" id="ML120358">
    <property type="protein sequence ID" value="RPB04391.1"/>
    <property type="molecule type" value="Genomic_DNA"/>
</dbReference>
<dbReference type="PANTHER" id="PTHR10039">
    <property type="entry name" value="AMELOGENIN"/>
    <property type="match status" value="1"/>
</dbReference>
<keyword evidence="3" id="KW-1185">Reference proteome</keyword>
<evidence type="ECO:0000259" key="1">
    <source>
        <dbReference type="Pfam" id="PF22939"/>
    </source>
</evidence>
<accession>A0A3N4K7G3</accession>